<dbReference type="Pfam" id="PF04932">
    <property type="entry name" value="Wzy_C"/>
    <property type="match status" value="1"/>
</dbReference>
<dbReference type="Proteomes" id="UP000245489">
    <property type="component" value="Unassembled WGS sequence"/>
</dbReference>
<keyword evidence="3 5" id="KW-1133">Transmembrane helix</keyword>
<gene>
    <name evidence="7" type="ORF">LV89_02569</name>
</gene>
<dbReference type="PANTHER" id="PTHR37422">
    <property type="entry name" value="TEICHURONIC ACID BIOSYNTHESIS PROTEIN TUAE"/>
    <property type="match status" value="1"/>
</dbReference>
<keyword evidence="2 5" id="KW-0812">Transmembrane</keyword>
<dbReference type="GO" id="GO:0016874">
    <property type="term" value="F:ligase activity"/>
    <property type="evidence" value="ECO:0007669"/>
    <property type="project" value="UniProtKB-KW"/>
</dbReference>
<dbReference type="SUPFAM" id="SSF48452">
    <property type="entry name" value="TPR-like"/>
    <property type="match status" value="1"/>
</dbReference>
<keyword evidence="7" id="KW-0436">Ligase</keyword>
<evidence type="ECO:0000256" key="2">
    <source>
        <dbReference type="ARBA" id="ARBA00022692"/>
    </source>
</evidence>
<dbReference type="GO" id="GO:0016020">
    <property type="term" value="C:membrane"/>
    <property type="evidence" value="ECO:0007669"/>
    <property type="project" value="UniProtKB-SubCell"/>
</dbReference>
<evidence type="ECO:0000256" key="4">
    <source>
        <dbReference type="ARBA" id="ARBA00023136"/>
    </source>
</evidence>
<reference evidence="7 8" key="1">
    <citation type="submission" date="2018-05" db="EMBL/GenBank/DDBJ databases">
        <title>Genomic Encyclopedia of Archaeal and Bacterial Type Strains, Phase II (KMG-II): from individual species to whole genera.</title>
        <authorList>
            <person name="Goeker M."/>
        </authorList>
    </citation>
    <scope>NUCLEOTIDE SEQUENCE [LARGE SCALE GENOMIC DNA]</scope>
    <source>
        <strain evidence="7 8">DSM 22214</strain>
    </source>
</reference>
<accession>A0A316E9S5</accession>
<feature type="transmembrane region" description="Helical" evidence="5">
    <location>
        <begin position="135"/>
        <end position="155"/>
    </location>
</feature>
<dbReference type="Gene3D" id="1.25.40.10">
    <property type="entry name" value="Tetratricopeptide repeat domain"/>
    <property type="match status" value="1"/>
</dbReference>
<feature type="transmembrane region" description="Helical" evidence="5">
    <location>
        <begin position="377"/>
        <end position="396"/>
    </location>
</feature>
<feature type="transmembrane region" description="Helical" evidence="5">
    <location>
        <begin position="324"/>
        <end position="357"/>
    </location>
</feature>
<feature type="transmembrane region" description="Helical" evidence="5">
    <location>
        <begin position="32"/>
        <end position="52"/>
    </location>
</feature>
<dbReference type="AlphaFoldDB" id="A0A316E9S5"/>
<comment type="subcellular location">
    <subcellularLocation>
        <location evidence="1">Membrane</location>
        <topology evidence="1">Multi-pass membrane protein</topology>
    </subcellularLocation>
</comment>
<evidence type="ECO:0000256" key="1">
    <source>
        <dbReference type="ARBA" id="ARBA00004141"/>
    </source>
</evidence>
<dbReference type="PANTHER" id="PTHR37422:SF13">
    <property type="entry name" value="LIPOPOLYSACCHARIDE BIOSYNTHESIS PROTEIN PA4999-RELATED"/>
    <property type="match status" value="1"/>
</dbReference>
<dbReference type="OrthoDB" id="947847at2"/>
<evidence type="ECO:0000259" key="6">
    <source>
        <dbReference type="Pfam" id="PF04932"/>
    </source>
</evidence>
<keyword evidence="4 5" id="KW-0472">Membrane</keyword>
<evidence type="ECO:0000313" key="8">
    <source>
        <dbReference type="Proteomes" id="UP000245489"/>
    </source>
</evidence>
<protein>
    <submittedName>
        <fullName evidence="7">O-antigen ligase</fullName>
    </submittedName>
</protein>
<feature type="transmembrane region" description="Helical" evidence="5">
    <location>
        <begin position="186"/>
        <end position="205"/>
    </location>
</feature>
<feature type="domain" description="O-antigen ligase-related" evidence="6">
    <location>
        <begin position="144"/>
        <end position="301"/>
    </location>
</feature>
<comment type="caution">
    <text evidence="7">The sequence shown here is derived from an EMBL/GenBank/DDBJ whole genome shotgun (WGS) entry which is preliminary data.</text>
</comment>
<dbReference type="InterPro" id="IPR011990">
    <property type="entry name" value="TPR-like_helical_dom_sf"/>
</dbReference>
<dbReference type="EMBL" id="QGGO01000012">
    <property type="protein sequence ID" value="PWK26398.1"/>
    <property type="molecule type" value="Genomic_DNA"/>
</dbReference>
<dbReference type="InterPro" id="IPR007016">
    <property type="entry name" value="O-antigen_ligase-rel_domated"/>
</dbReference>
<evidence type="ECO:0000256" key="5">
    <source>
        <dbReference type="SAM" id="Phobius"/>
    </source>
</evidence>
<feature type="transmembrane region" description="Helical" evidence="5">
    <location>
        <begin position="161"/>
        <end position="179"/>
    </location>
</feature>
<name>A0A316E9S5_9BACT</name>
<dbReference type="InterPro" id="IPR051533">
    <property type="entry name" value="WaaL-like"/>
</dbReference>
<proteinExistence type="predicted"/>
<dbReference type="RefSeq" id="WP_158279577.1">
    <property type="nucleotide sequence ID" value="NZ_QGGO01000012.1"/>
</dbReference>
<organism evidence="7 8">
    <name type="scientific">Arcicella aurantiaca</name>
    <dbReference type="NCBI Taxonomy" id="591202"/>
    <lineage>
        <taxon>Bacteria</taxon>
        <taxon>Pseudomonadati</taxon>
        <taxon>Bacteroidota</taxon>
        <taxon>Cytophagia</taxon>
        <taxon>Cytophagales</taxon>
        <taxon>Flectobacillaceae</taxon>
        <taxon>Arcicella</taxon>
    </lineage>
</organism>
<feature type="transmembrane region" description="Helical" evidence="5">
    <location>
        <begin position="59"/>
        <end position="79"/>
    </location>
</feature>
<evidence type="ECO:0000313" key="7">
    <source>
        <dbReference type="EMBL" id="PWK26398.1"/>
    </source>
</evidence>
<keyword evidence="8" id="KW-1185">Reference proteome</keyword>
<feature type="transmembrane region" description="Helical" evidence="5">
    <location>
        <begin position="288"/>
        <end position="312"/>
    </location>
</feature>
<sequence>MTIVLLGFLGILLFVDICGVNTYLSIFSNFERMAGFILYFSVIAYFFIISTIVNTPKRWVIFGIFLSAIVFIVSVKGIIQSYNHEEMLNNFGRVVATVGNANQLAFYLISGFFIVAILINEWILPAKKTQPKLTVLYLIIATVFLFTYALCLLKTSTRGSLIGLILGILLMLILTLWNTKQQKIKLISGSILLTLIIGISALFYFRKTPFIQQNSALNRITRIVDNDGTNTLQSRLENYKVAIEGIKAKPLLGWGQETYHYTYAQFFNPKLYQDATWYDRVHNVILEWLIIGGIIGFIAYLSIWGAVLYQLWRKNNSFSISTKIIISGFLLAYFVGNLSLFDNLLSLMAFMTVMAFIENRTSPNVTQTAFKVNNKAFLLSSFSILVMMFFVIKITCQQAYQTNKSIVQAYSAESLEEVIDIYAKAYPKAIIGRQEIAEQLANMAKDIATNPIPENTKKHYFEVAKNMMLSEIEQYPDYARLQILYGNLLEAQGDNLGAIKTLEKVQKLAPKRQSNLVQLAMLYAKNREFNKANTLLENTYLLEKQNEEPKVYQIILITMSGEVKDREKLVNQLSDKTLNKFIIEIQNFFAKTGDLNTFLELCTKRFLGNINTLPNTYQVWATTAYNVKNFEQAATAVYAFRRHYSTKENFRDSQEADKISQDVLKGKDPSFAFEKAE</sequence>
<evidence type="ECO:0000256" key="3">
    <source>
        <dbReference type="ARBA" id="ARBA00022989"/>
    </source>
</evidence>
<feature type="transmembrane region" description="Helical" evidence="5">
    <location>
        <begin position="104"/>
        <end position="123"/>
    </location>
</feature>